<dbReference type="Pfam" id="PF14149">
    <property type="entry name" value="YhfH"/>
    <property type="match status" value="1"/>
</dbReference>
<evidence type="ECO:0000313" key="1">
    <source>
        <dbReference type="EMBL" id="ASV66323.1"/>
    </source>
</evidence>
<dbReference type="Proteomes" id="UP000215137">
    <property type="component" value="Chromosome"/>
</dbReference>
<protein>
    <submittedName>
        <fullName evidence="1">YhfH family protein</fullName>
    </submittedName>
</protein>
<organism evidence="1 2">
    <name type="scientific">Cytobacillus kochii</name>
    <dbReference type="NCBI Taxonomy" id="859143"/>
    <lineage>
        <taxon>Bacteria</taxon>
        <taxon>Bacillati</taxon>
        <taxon>Bacillota</taxon>
        <taxon>Bacilli</taxon>
        <taxon>Bacillales</taxon>
        <taxon>Bacillaceae</taxon>
        <taxon>Cytobacillus</taxon>
    </lineage>
</organism>
<gene>
    <name evidence="1" type="ORF">CKF48_02590</name>
</gene>
<proteinExistence type="predicted"/>
<dbReference type="KEGG" id="bko:CKF48_02590"/>
<dbReference type="GeneID" id="97215407"/>
<evidence type="ECO:0000313" key="2">
    <source>
        <dbReference type="Proteomes" id="UP000215137"/>
    </source>
</evidence>
<dbReference type="EMBL" id="CP022983">
    <property type="protein sequence ID" value="ASV66323.1"/>
    <property type="molecule type" value="Genomic_DNA"/>
</dbReference>
<reference evidence="1 2" key="1">
    <citation type="submission" date="2017-08" db="EMBL/GenBank/DDBJ databases">
        <title>Complete Genome Sequence of Bacillus kochii Oregon-R-modENCODE STRAIN BDGP4, isolated from Drosophila melanogaster gut.</title>
        <authorList>
            <person name="Wan K.H."/>
            <person name="Yu C."/>
            <person name="Park S."/>
            <person name="Hammonds A.S."/>
            <person name="Booth B.W."/>
            <person name="Celniker S.E."/>
        </authorList>
    </citation>
    <scope>NUCLEOTIDE SEQUENCE [LARGE SCALE GENOMIC DNA]</scope>
    <source>
        <strain evidence="1 2">BDGP4</strain>
    </source>
</reference>
<dbReference type="AlphaFoldDB" id="A0A248TDT2"/>
<dbReference type="OrthoDB" id="1122256at2"/>
<sequence length="44" mass="5075">MVQNILDFFRNLPQKQCTECGKSIEEQHECYGNKCDHCLGVSDL</sequence>
<dbReference type="RefSeq" id="WP_095369898.1">
    <property type="nucleotide sequence ID" value="NZ_CANMJM010000004.1"/>
</dbReference>
<keyword evidence="2" id="KW-1185">Reference proteome</keyword>
<dbReference type="InterPro" id="IPR025432">
    <property type="entry name" value="YhfH-like"/>
</dbReference>
<name>A0A248TDT2_9BACI</name>
<accession>A0A248TDT2</accession>